<name>A0A3D8RHF7_9HELO</name>
<dbReference type="PANTHER" id="PTHR48220">
    <property type="match status" value="1"/>
</dbReference>
<dbReference type="EMBL" id="PDLM01000007">
    <property type="protein sequence ID" value="RDW73483.1"/>
    <property type="molecule type" value="Genomic_DNA"/>
</dbReference>
<reference evidence="2 3" key="1">
    <citation type="journal article" date="2018" name="IMA Fungus">
        <title>IMA Genome-F 9: Draft genome sequence of Annulohypoxylon stygium, Aspergillus mulundensis, Berkeleyomyces basicola (syn. Thielaviopsis basicola), Ceratocystis smalleyi, two Cercospora beticola strains, Coleophoma cylindrospora, Fusarium fracticaudum, Phialophora cf. hyalina, and Morchella septimelata.</title>
        <authorList>
            <person name="Wingfield B.D."/>
            <person name="Bills G.F."/>
            <person name="Dong Y."/>
            <person name="Huang W."/>
            <person name="Nel W.J."/>
            <person name="Swalarsk-Parry B.S."/>
            <person name="Vaghefi N."/>
            <person name="Wilken P.M."/>
            <person name="An Z."/>
            <person name="de Beer Z.W."/>
            <person name="De Vos L."/>
            <person name="Chen L."/>
            <person name="Duong T.A."/>
            <person name="Gao Y."/>
            <person name="Hammerbacher A."/>
            <person name="Kikkert J.R."/>
            <person name="Li Y."/>
            <person name="Li H."/>
            <person name="Li K."/>
            <person name="Li Q."/>
            <person name="Liu X."/>
            <person name="Ma X."/>
            <person name="Naidoo K."/>
            <person name="Pethybridge S.J."/>
            <person name="Sun J."/>
            <person name="Steenkamp E.T."/>
            <person name="van der Nest M.A."/>
            <person name="van Wyk S."/>
            <person name="Wingfield M.J."/>
            <person name="Xiong C."/>
            <person name="Yue Q."/>
            <person name="Zhang X."/>
        </authorList>
    </citation>
    <scope>NUCLEOTIDE SEQUENCE [LARGE SCALE GENOMIC DNA]</scope>
    <source>
        <strain evidence="2 3">BP6252</strain>
    </source>
</reference>
<proteinExistence type="predicted"/>
<dbReference type="Proteomes" id="UP000256645">
    <property type="component" value="Unassembled WGS sequence"/>
</dbReference>
<keyword evidence="1" id="KW-0732">Signal</keyword>
<protein>
    <recommendedName>
        <fullName evidence="4">Vacuolar protein sorting-associated protein 62</fullName>
    </recommendedName>
</protein>
<dbReference type="OrthoDB" id="188042at2759"/>
<dbReference type="InterPro" id="IPR009291">
    <property type="entry name" value="Vps62"/>
</dbReference>
<dbReference type="AlphaFoldDB" id="A0A3D8RHF7"/>
<organism evidence="2 3">
    <name type="scientific">Coleophoma cylindrospora</name>
    <dbReference type="NCBI Taxonomy" id="1849047"/>
    <lineage>
        <taxon>Eukaryota</taxon>
        <taxon>Fungi</taxon>
        <taxon>Dikarya</taxon>
        <taxon>Ascomycota</taxon>
        <taxon>Pezizomycotina</taxon>
        <taxon>Leotiomycetes</taxon>
        <taxon>Helotiales</taxon>
        <taxon>Dermateaceae</taxon>
        <taxon>Coleophoma</taxon>
    </lineage>
</organism>
<evidence type="ECO:0000313" key="2">
    <source>
        <dbReference type="EMBL" id="RDW73483.1"/>
    </source>
</evidence>
<comment type="caution">
    <text evidence="2">The sequence shown here is derived from an EMBL/GenBank/DDBJ whole genome shotgun (WGS) entry which is preliminary data.</text>
</comment>
<dbReference type="GO" id="GO:0000329">
    <property type="term" value="C:fungal-type vacuole membrane"/>
    <property type="evidence" value="ECO:0007669"/>
    <property type="project" value="TreeGrafter"/>
</dbReference>
<dbReference type="STRING" id="1849047.A0A3D8RHF7"/>
<dbReference type="InterPro" id="IPR053102">
    <property type="entry name" value="VPS_Associated"/>
</dbReference>
<evidence type="ECO:0000256" key="1">
    <source>
        <dbReference type="SAM" id="SignalP"/>
    </source>
</evidence>
<dbReference type="PANTHER" id="PTHR48220:SF1">
    <property type="entry name" value="VACUOLAR PROTEIN SORTING-ASSOCIATED PROTEIN 62-RELATED"/>
    <property type="match status" value="1"/>
</dbReference>
<sequence length="354" mass="38757">MYSSQLSPALAAILHFLSFASPAVASPVPPHKSLATRDTIPSYALTYAPYTHLYSGEKWWPSDIAIHVQHVTPEVNYAPVASNVTLEDLNTFATDTYLTSDDNVADSPDWLLSAYGTPDSTGYSTAPATIIVAPKNNSVVDVFYFYFYSYNRGNSFADIEFGDHVGDWEHTMIRFINEVPTYIFLSEHSGGAAYNYSVLPQTNSRPVTYVAVGTHANYATAGTQNYEPISLGTITDTTDAGLYWDVTANYRGFFYDNSTGTFTSAGGADIGGSEQATEGTDWLTWLGAWGDEQYPDSHSGQYCVFSECHYVSGPTGPLSKNLWRVTVCEDQSKACDVQTSLKKRDEGDMISNSS</sequence>
<dbReference type="Pfam" id="PF06101">
    <property type="entry name" value="Vps62"/>
    <property type="match status" value="1"/>
</dbReference>
<evidence type="ECO:0000313" key="3">
    <source>
        <dbReference type="Proteomes" id="UP000256645"/>
    </source>
</evidence>
<evidence type="ECO:0008006" key="4">
    <source>
        <dbReference type="Google" id="ProtNLM"/>
    </source>
</evidence>
<accession>A0A3D8RHF7</accession>
<dbReference type="GO" id="GO:0006623">
    <property type="term" value="P:protein targeting to vacuole"/>
    <property type="evidence" value="ECO:0007669"/>
    <property type="project" value="TreeGrafter"/>
</dbReference>
<gene>
    <name evidence="2" type="ORF">BP6252_07390</name>
</gene>
<feature type="signal peptide" evidence="1">
    <location>
        <begin position="1"/>
        <end position="25"/>
    </location>
</feature>
<feature type="chain" id="PRO_5017679480" description="Vacuolar protein sorting-associated protein 62" evidence="1">
    <location>
        <begin position="26"/>
        <end position="354"/>
    </location>
</feature>
<keyword evidence="3" id="KW-1185">Reference proteome</keyword>